<dbReference type="PANTHER" id="PTHR35796:SF3">
    <property type="entry name" value="BHLH DOMAIN-CONTAINING PROTEIN"/>
    <property type="match status" value="1"/>
</dbReference>
<dbReference type="OrthoDB" id="117402at2759"/>
<proteinExistence type="predicted"/>
<feature type="compositionally biased region" description="Basic residues" evidence="1">
    <location>
        <begin position="65"/>
        <end position="75"/>
    </location>
</feature>
<evidence type="ECO:0008006" key="4">
    <source>
        <dbReference type="Google" id="ProtNLM"/>
    </source>
</evidence>
<organism evidence="2 3">
    <name type="scientific">Phytophthora nicotianae P1976</name>
    <dbReference type="NCBI Taxonomy" id="1317066"/>
    <lineage>
        <taxon>Eukaryota</taxon>
        <taxon>Sar</taxon>
        <taxon>Stramenopiles</taxon>
        <taxon>Oomycota</taxon>
        <taxon>Peronosporomycetes</taxon>
        <taxon>Peronosporales</taxon>
        <taxon>Peronosporaceae</taxon>
        <taxon>Phytophthora</taxon>
    </lineage>
</organism>
<reference evidence="2 3" key="1">
    <citation type="submission" date="2013-11" db="EMBL/GenBank/DDBJ databases">
        <title>The Genome Sequence of Phytophthora parasitica P1976.</title>
        <authorList>
            <consortium name="The Broad Institute Genomics Platform"/>
            <person name="Russ C."/>
            <person name="Tyler B."/>
            <person name="Panabieres F."/>
            <person name="Shan W."/>
            <person name="Tripathy S."/>
            <person name="Grunwald N."/>
            <person name="Machado M."/>
            <person name="Johnson C.S."/>
            <person name="Walker B."/>
            <person name="Young S."/>
            <person name="Zeng Q."/>
            <person name="Gargeya S."/>
            <person name="Fitzgerald M."/>
            <person name="Haas B."/>
            <person name="Abouelleil A."/>
            <person name="Allen A.W."/>
            <person name="Alvarado L."/>
            <person name="Arachchi H.M."/>
            <person name="Berlin A.M."/>
            <person name="Chapman S.B."/>
            <person name="Gainer-Dewar J."/>
            <person name="Goldberg J."/>
            <person name="Griggs A."/>
            <person name="Gujja S."/>
            <person name="Hansen M."/>
            <person name="Howarth C."/>
            <person name="Imamovic A."/>
            <person name="Ireland A."/>
            <person name="Larimer J."/>
            <person name="McCowan C."/>
            <person name="Murphy C."/>
            <person name="Pearson M."/>
            <person name="Poon T.W."/>
            <person name="Priest M."/>
            <person name="Roberts A."/>
            <person name="Saif S."/>
            <person name="Shea T."/>
            <person name="Sisk P."/>
            <person name="Sykes S."/>
            <person name="Wortman J."/>
            <person name="Nusbaum C."/>
            <person name="Birren B."/>
        </authorList>
    </citation>
    <scope>NUCLEOTIDE SEQUENCE [LARGE SCALE GENOMIC DNA]</scope>
    <source>
        <strain evidence="2 3">P1976</strain>
    </source>
</reference>
<evidence type="ECO:0000313" key="2">
    <source>
        <dbReference type="EMBL" id="ETO69411.1"/>
    </source>
</evidence>
<evidence type="ECO:0000313" key="3">
    <source>
        <dbReference type="Proteomes" id="UP000028582"/>
    </source>
</evidence>
<comment type="caution">
    <text evidence="2">The sequence shown here is derived from an EMBL/GenBank/DDBJ whole genome shotgun (WGS) entry which is preliminary data.</text>
</comment>
<accession>A0A080ZS00</accession>
<feature type="region of interest" description="Disordered" evidence="1">
    <location>
        <begin position="57"/>
        <end position="77"/>
    </location>
</feature>
<protein>
    <recommendedName>
        <fullName evidence="4">START domain-containing protein</fullName>
    </recommendedName>
</protein>
<evidence type="ECO:0000256" key="1">
    <source>
        <dbReference type="SAM" id="MobiDB-lite"/>
    </source>
</evidence>
<dbReference type="Proteomes" id="UP000028582">
    <property type="component" value="Unassembled WGS sequence"/>
</dbReference>
<name>A0A080ZS00_PHYNI</name>
<gene>
    <name evidence="2" type="ORF">F444_13976</name>
</gene>
<sequence length="426" mass="48886">MEEEFSAALAFLNGLQQYDNFEASEYGAGYHFLHESGEWADHFQFLETLDDDESAVQEAPNASKKQVKKRTKKKGFNPNKAREDLRAEVIMLKNEVEELEFIRKRFQTIQSRRKTDNNAATSSHGMGEASLWKEICAHQIKRRLRTERENVVLRRNCEKEIRVVNSVKNLLKTRPALWHMTSPETRIRTRRIEIPNGYMNDMVARIFDELAAGVEASYCNVKQSKSRSGLADSASQTPLLTDGVKGRPREVFDCSILPFGVVEISDAWWEDWHTYSGRTVQDTADVVAESFGLEIYDVAANISATFYAQQVLRRYAEDNRVVFVWNAYIEPISFKGKRVRGAYYIENSNAIIKPQGRERNETLTQVSCQEVVTPHFLDAKLTNDPKISALTSVLMNSMSPYYTERTKTIETLLLDRAIQARRCNLK</sequence>
<dbReference type="PANTHER" id="PTHR35796">
    <property type="entry name" value="HYPOTHETICAL CYTOSOLIC PROTEIN"/>
    <property type="match status" value="1"/>
</dbReference>
<dbReference type="AlphaFoldDB" id="A0A080ZS00"/>
<dbReference type="EMBL" id="ANJA01002550">
    <property type="protein sequence ID" value="ETO69411.1"/>
    <property type="molecule type" value="Genomic_DNA"/>
</dbReference>